<dbReference type="InterPro" id="IPR050369">
    <property type="entry name" value="RBOH/FRE"/>
</dbReference>
<keyword evidence="6 10" id="KW-1133">Transmembrane helix</keyword>
<evidence type="ECO:0000256" key="4">
    <source>
        <dbReference type="ARBA" id="ARBA00022827"/>
    </source>
</evidence>
<proteinExistence type="predicted"/>
<keyword evidence="2" id="KW-0285">Flavoprotein</keyword>
<dbReference type="GeneID" id="11496349"/>
<evidence type="ECO:0000256" key="5">
    <source>
        <dbReference type="ARBA" id="ARBA00022982"/>
    </source>
</evidence>
<dbReference type="SFLD" id="SFLDS00052">
    <property type="entry name" value="Ferric_Reductase_Domain"/>
    <property type="match status" value="1"/>
</dbReference>
<dbReference type="OrthoDB" id="10006946at2759"/>
<comment type="subcellular location">
    <subcellularLocation>
        <location evidence="1">Membrane</location>
        <topology evidence="1">Multi-pass membrane protein</topology>
    </subcellularLocation>
</comment>
<dbReference type="GO" id="GO:0000293">
    <property type="term" value="F:ferric-chelate reductase activity"/>
    <property type="evidence" value="ECO:0007669"/>
    <property type="project" value="TreeGrafter"/>
</dbReference>
<evidence type="ECO:0000313" key="12">
    <source>
        <dbReference type="EMBL" id="CCD23974.1"/>
    </source>
</evidence>
<keyword evidence="3 10" id="KW-0812">Transmembrane</keyword>
<evidence type="ECO:0000256" key="3">
    <source>
        <dbReference type="ARBA" id="ARBA00022692"/>
    </source>
</evidence>
<dbReference type="GO" id="GO:0033215">
    <property type="term" value="P:reductive iron assimilation"/>
    <property type="evidence" value="ECO:0007669"/>
    <property type="project" value="TreeGrafter"/>
</dbReference>
<feature type="transmembrane region" description="Helical" evidence="10">
    <location>
        <begin position="98"/>
        <end position="115"/>
    </location>
</feature>
<sequence length="705" mass="81478">MSPLKDSNYEENTQLIDWITSRIPTFEKEVDKVVRTTQVRTWTRYCLLCSTIMICILLPLRNYLILTERFFSISHRLKHHILGRQSLLHKSRLYHNRSFRICLFWFATLCFFTFYNTQQDLLQITKRMGRIAVAMMPPLLFLSLRPSPLPKTLYLSLLPIHKWISRIVVLESLLHTGFYLLYMQKKNSLQKLKKLPNIYGIIAMLLFIAIGATSINPVRRCNFRLFYYIHYSFTWMTVILLHFHARPGIPYYTAMNCIILSYQIYYRVSHTRQTVVTTYPVSPSLTLLEFPLSDLTNKPTLPSAHVRLNICHKNFIKRIFFKIIPFQHPFTIATLPTDETIKLIIRNGQLPLRTNKSYDVTGAFDPELNFIEQPTKPSNLTNSLLETYSNYNPFQVNSTSLLTSPLHYIIHAKRVLIFVGGSAISFGLPLLRILNFNGVVVRLIWVSRDYRDLKLLSYFKNNFQGMEIYISGCIGKEQDIQIDYVDFDQPSRENVCDISENTFHPCQRICAEQTLHSDETKPITKGRSCKYGSIKKCSTSTNLTNMAESKEIDEIDFTSMFGSGKKKSKSVVNVSELESGLTLRNEDPFRKPITINPPPCDFKPYNKLQTNMESPNNMKVKVPSGVKVYFGRPTLCETDYEWCLERDCSADVQDDAGCQTNYESNEIEDLSNVWVVAAGPAGLVESTRRWTNDLGLHFHAENYAV</sequence>
<feature type="transmembrane region" description="Helical" evidence="10">
    <location>
        <begin position="127"/>
        <end position="144"/>
    </location>
</feature>
<reference evidence="12 13" key="1">
    <citation type="journal article" date="2011" name="Proc. Natl. Acad. Sci. U.S.A.">
        <title>Evolutionary erosion of yeast sex chromosomes by mating-type switching accidents.</title>
        <authorList>
            <person name="Gordon J.L."/>
            <person name="Armisen D."/>
            <person name="Proux-Wera E."/>
            <person name="Oheigeartaigh S.S."/>
            <person name="Byrne K.P."/>
            <person name="Wolfe K.H."/>
        </authorList>
    </citation>
    <scope>NUCLEOTIDE SEQUENCE [LARGE SCALE GENOMIC DNA]</scope>
    <source>
        <strain evidence="13">ATCC 10597 / BCRC 20456 / CBS 421 / NBRC 0211 / NRRL Y-12639</strain>
    </source>
</reference>
<dbReference type="HOGENOM" id="CLU_025685_0_0_1"/>
<evidence type="ECO:0000256" key="8">
    <source>
        <dbReference type="ARBA" id="ARBA00023065"/>
    </source>
</evidence>
<dbReference type="Proteomes" id="UP000000689">
    <property type="component" value="Chromosome 3"/>
</dbReference>
<dbReference type="PANTHER" id="PTHR11972:SF178">
    <property type="entry name" value="FERRIC REDUCTASE TRANSMEMBRANE COMPONENT 8-RELATED"/>
    <property type="match status" value="1"/>
</dbReference>
<dbReference type="SFLD" id="SFLDG01168">
    <property type="entry name" value="Ferric_reductase_subgroup_(FRE"/>
    <property type="match status" value="1"/>
</dbReference>
<dbReference type="OMA" id="LLPIHKW"/>
<gene>
    <name evidence="12" type="primary">NDAI0C03140</name>
    <name evidence="12" type="ordered locus">NDAI_0C03140</name>
</gene>
<evidence type="ECO:0000256" key="6">
    <source>
        <dbReference type="ARBA" id="ARBA00022989"/>
    </source>
</evidence>
<name>G0W863_NAUDC</name>
<keyword evidence="8" id="KW-0813">Transport</keyword>
<dbReference type="GO" id="GO:0005886">
    <property type="term" value="C:plasma membrane"/>
    <property type="evidence" value="ECO:0007669"/>
    <property type="project" value="TreeGrafter"/>
</dbReference>
<keyword evidence="7" id="KW-0560">Oxidoreductase</keyword>
<evidence type="ECO:0000256" key="1">
    <source>
        <dbReference type="ARBA" id="ARBA00004141"/>
    </source>
</evidence>
<dbReference type="eggNOG" id="KOG0039">
    <property type="taxonomic scope" value="Eukaryota"/>
</dbReference>
<evidence type="ECO:0000256" key="7">
    <source>
        <dbReference type="ARBA" id="ARBA00023002"/>
    </source>
</evidence>
<evidence type="ECO:0000256" key="2">
    <source>
        <dbReference type="ARBA" id="ARBA00022630"/>
    </source>
</evidence>
<dbReference type="PANTHER" id="PTHR11972">
    <property type="entry name" value="NADPH OXIDASE"/>
    <property type="match status" value="1"/>
</dbReference>
<organism evidence="12 13">
    <name type="scientific">Naumovozyma dairenensis (strain ATCC 10597 / BCRC 20456 / CBS 421 / NBRC 0211 / NRRL Y-12639)</name>
    <name type="common">Saccharomyces dairenensis</name>
    <dbReference type="NCBI Taxonomy" id="1071378"/>
    <lineage>
        <taxon>Eukaryota</taxon>
        <taxon>Fungi</taxon>
        <taxon>Dikarya</taxon>
        <taxon>Ascomycota</taxon>
        <taxon>Saccharomycotina</taxon>
        <taxon>Saccharomycetes</taxon>
        <taxon>Saccharomycetales</taxon>
        <taxon>Saccharomycetaceae</taxon>
        <taxon>Naumovozyma</taxon>
    </lineage>
</organism>
<dbReference type="STRING" id="1071378.G0W863"/>
<keyword evidence="9 10" id="KW-0472">Membrane</keyword>
<feature type="transmembrane region" description="Helical" evidence="10">
    <location>
        <begin position="198"/>
        <end position="218"/>
    </location>
</feature>
<dbReference type="KEGG" id="ndi:NDAI_0C03140"/>
<evidence type="ECO:0000313" key="13">
    <source>
        <dbReference type="Proteomes" id="UP000000689"/>
    </source>
</evidence>
<protein>
    <recommendedName>
        <fullName evidence="11">Ferric oxidoreductase domain-containing protein</fullName>
    </recommendedName>
</protein>
<evidence type="ECO:0000256" key="10">
    <source>
        <dbReference type="SAM" id="Phobius"/>
    </source>
</evidence>
<evidence type="ECO:0000259" key="11">
    <source>
        <dbReference type="Pfam" id="PF01794"/>
    </source>
</evidence>
<feature type="domain" description="Ferric oxidoreductase" evidence="11">
    <location>
        <begin position="128"/>
        <end position="240"/>
    </location>
</feature>
<feature type="transmembrane region" description="Helical" evidence="10">
    <location>
        <begin position="415"/>
        <end position="434"/>
    </location>
</feature>
<dbReference type="CDD" id="cd06186">
    <property type="entry name" value="NOX_Duox_like_FAD_NADP"/>
    <property type="match status" value="1"/>
</dbReference>
<keyword evidence="4" id="KW-0274">FAD</keyword>
<accession>G0W863</accession>
<keyword evidence="5" id="KW-0249">Electron transport</keyword>
<dbReference type="EMBL" id="HE580269">
    <property type="protein sequence ID" value="CCD23974.1"/>
    <property type="molecule type" value="Genomic_DNA"/>
</dbReference>
<keyword evidence="8" id="KW-0406">Ion transport</keyword>
<dbReference type="SFLD" id="SFLDF00463">
    <property type="entry name" value="AIM14"/>
    <property type="match status" value="1"/>
</dbReference>
<feature type="transmembrane region" description="Helical" evidence="10">
    <location>
        <begin position="42"/>
        <end position="60"/>
    </location>
</feature>
<keyword evidence="13" id="KW-1185">Reference proteome</keyword>
<dbReference type="RefSeq" id="XP_003669217.1">
    <property type="nucleotide sequence ID" value="XM_003669169.1"/>
</dbReference>
<dbReference type="InterPro" id="IPR013130">
    <property type="entry name" value="Fe3_Rdtase_TM_dom"/>
</dbReference>
<dbReference type="Pfam" id="PF01794">
    <property type="entry name" value="Ferric_reduct"/>
    <property type="match status" value="1"/>
</dbReference>
<feature type="transmembrane region" description="Helical" evidence="10">
    <location>
        <begin position="225"/>
        <end position="243"/>
    </location>
</feature>
<feature type="transmembrane region" description="Helical" evidence="10">
    <location>
        <begin position="164"/>
        <end position="182"/>
    </location>
</feature>
<dbReference type="AlphaFoldDB" id="G0W863"/>
<evidence type="ECO:0000256" key="9">
    <source>
        <dbReference type="ARBA" id="ARBA00023136"/>
    </source>
</evidence>